<dbReference type="EMBL" id="JAPCHY010000001">
    <property type="protein sequence ID" value="MCW4471259.1"/>
    <property type="molecule type" value="Genomic_DNA"/>
</dbReference>
<evidence type="ECO:0000313" key="2">
    <source>
        <dbReference type="EMBL" id="MCW4471259.1"/>
    </source>
</evidence>
<feature type="chain" id="PRO_5047215630" evidence="1">
    <location>
        <begin position="19"/>
        <end position="189"/>
    </location>
</feature>
<evidence type="ECO:0000256" key="1">
    <source>
        <dbReference type="SAM" id="SignalP"/>
    </source>
</evidence>
<feature type="signal peptide" evidence="1">
    <location>
        <begin position="1"/>
        <end position="18"/>
    </location>
</feature>
<gene>
    <name evidence="2" type="ORF">OK345_01895</name>
</gene>
<accession>A0ABT3JSU7</accession>
<dbReference type="RefSeq" id="WP_265126196.1">
    <property type="nucleotide sequence ID" value="NZ_JAPCHY010000001.1"/>
</dbReference>
<organism evidence="2 3">
    <name type="scientific">Xanthomonas chitinilytica</name>
    <dbReference type="NCBI Taxonomy" id="2989819"/>
    <lineage>
        <taxon>Bacteria</taxon>
        <taxon>Pseudomonadati</taxon>
        <taxon>Pseudomonadota</taxon>
        <taxon>Gammaproteobacteria</taxon>
        <taxon>Lysobacterales</taxon>
        <taxon>Lysobacteraceae</taxon>
        <taxon>Xanthomonas</taxon>
    </lineage>
</organism>
<keyword evidence="1" id="KW-0732">Signal</keyword>
<protein>
    <submittedName>
        <fullName evidence="2">Uncharacterized protein</fullName>
    </submittedName>
</protein>
<dbReference type="Proteomes" id="UP001209922">
    <property type="component" value="Unassembled WGS sequence"/>
</dbReference>
<proteinExistence type="predicted"/>
<comment type="caution">
    <text evidence="2">The sequence shown here is derived from an EMBL/GenBank/DDBJ whole genome shotgun (WGS) entry which is preliminary data.</text>
</comment>
<sequence length="189" mass="21225">MKSLMVMGLMMVAASATALPVDEWHTYGNDTYGYEIRYPEPYEADVTRPGNERDGKIIRIAMKRITRQHGIVLEIHPGLSLQRIMEQMGPRMMAPGLEEIERGDVAVDTELSRILWQSTTVNGAPAVKMEARFVQNGELHMSQLFMDQAVMTVDFWPFAGFDEELAERIVSTFRWTAGTQGSPGADADQ</sequence>
<evidence type="ECO:0000313" key="3">
    <source>
        <dbReference type="Proteomes" id="UP001209922"/>
    </source>
</evidence>
<name>A0ABT3JSU7_9XANT</name>
<reference evidence="2 3" key="1">
    <citation type="submission" date="2022-10" db="EMBL/GenBank/DDBJ databases">
        <title>Xanthomonas sp. H13-6.</title>
        <authorList>
            <person name="Liu X."/>
            <person name="Deng Z."/>
            <person name="Jiang Y."/>
            <person name="Yu T."/>
            <person name="Ai J."/>
        </authorList>
    </citation>
    <scope>NUCLEOTIDE SEQUENCE [LARGE SCALE GENOMIC DNA]</scope>
    <source>
        <strain evidence="2 3">H13-6</strain>
    </source>
</reference>
<keyword evidence="3" id="KW-1185">Reference proteome</keyword>